<dbReference type="eggNOG" id="ENOG502RP53">
    <property type="taxonomic scope" value="Eukaryota"/>
</dbReference>
<gene>
    <name evidence="1" type="ORF">CH063_08856</name>
</gene>
<feature type="non-terminal residue" evidence="1">
    <location>
        <position position="168"/>
    </location>
</feature>
<dbReference type="VEuPathDB" id="FungiDB:CH63R_14482"/>
<organism evidence="1 2">
    <name type="scientific">Colletotrichum higginsianum (strain IMI 349063)</name>
    <name type="common">Crucifer anthracnose fungus</name>
    <dbReference type="NCBI Taxonomy" id="759273"/>
    <lineage>
        <taxon>Eukaryota</taxon>
        <taxon>Fungi</taxon>
        <taxon>Dikarya</taxon>
        <taxon>Ascomycota</taxon>
        <taxon>Pezizomycotina</taxon>
        <taxon>Sordariomycetes</taxon>
        <taxon>Hypocreomycetidae</taxon>
        <taxon>Glomerellales</taxon>
        <taxon>Glomerellaceae</taxon>
        <taxon>Colletotrichum</taxon>
        <taxon>Colletotrichum destructivum species complex</taxon>
    </lineage>
</organism>
<evidence type="ECO:0000313" key="2">
    <source>
        <dbReference type="Proteomes" id="UP000007174"/>
    </source>
</evidence>
<accession>H1VBF4</accession>
<dbReference type="AlphaFoldDB" id="H1VBF4"/>
<dbReference type="HOGENOM" id="CLU_1590327_0_0_1"/>
<dbReference type="EMBL" id="CACQ02002514">
    <property type="protein sequence ID" value="CCF37557.1"/>
    <property type="molecule type" value="Genomic_DNA"/>
</dbReference>
<protein>
    <submittedName>
        <fullName evidence="1">Uncharacterized protein</fullName>
    </submittedName>
</protein>
<name>H1VBF4_COLHI</name>
<sequence length="168" mass="18455">MTSGQSYYFKVGGIPIRAAWIKRRCIGEAKTRKYTAVLFVLVEAEVSSELDNDTSLIWFNESPDMLKAWFKHAGFGKHLGVKIICCGASSKHLDGNEEIRKTIKSATVNGPVPIRKDGQGQGLVDGLAEALRSKTILLYNGSIDDALQDFILGSKNLYVVGENLRSYG</sequence>
<dbReference type="Proteomes" id="UP000007174">
    <property type="component" value="Unassembled WGS sequence"/>
</dbReference>
<evidence type="ECO:0000313" key="1">
    <source>
        <dbReference type="EMBL" id="CCF37557.1"/>
    </source>
</evidence>
<proteinExistence type="predicted"/>
<reference evidence="2" key="1">
    <citation type="journal article" date="2012" name="Nat. Genet.">
        <title>Lifestyle transitions in plant pathogenic Colletotrichum fungi deciphered by genome and transcriptome analyses.</title>
        <authorList>
            <person name="O'Connell R.J."/>
            <person name="Thon M.R."/>
            <person name="Hacquard S."/>
            <person name="Amyotte S.G."/>
            <person name="Kleemann J."/>
            <person name="Torres M.F."/>
            <person name="Damm U."/>
            <person name="Buiate E.A."/>
            <person name="Epstein L."/>
            <person name="Alkan N."/>
            <person name="Altmueller J."/>
            <person name="Alvarado-Balderrama L."/>
            <person name="Bauser C.A."/>
            <person name="Becker C."/>
            <person name="Birren B.W."/>
            <person name="Chen Z."/>
            <person name="Choi J."/>
            <person name="Crouch J.A."/>
            <person name="Duvick J.P."/>
            <person name="Farman M.A."/>
            <person name="Gan P."/>
            <person name="Heiman D."/>
            <person name="Henrissat B."/>
            <person name="Howard R.J."/>
            <person name="Kabbage M."/>
            <person name="Koch C."/>
            <person name="Kracher B."/>
            <person name="Kubo Y."/>
            <person name="Law A.D."/>
            <person name="Lebrun M.-H."/>
            <person name="Lee Y.-H."/>
            <person name="Miyara I."/>
            <person name="Moore N."/>
            <person name="Neumann U."/>
            <person name="Nordstroem K."/>
            <person name="Panaccione D.G."/>
            <person name="Panstruga R."/>
            <person name="Place M."/>
            <person name="Proctor R.H."/>
            <person name="Prusky D."/>
            <person name="Rech G."/>
            <person name="Reinhardt R."/>
            <person name="Rollins J.A."/>
            <person name="Rounsley S."/>
            <person name="Schardl C.L."/>
            <person name="Schwartz D.C."/>
            <person name="Shenoy N."/>
            <person name="Shirasu K."/>
            <person name="Sikhakolli U.R."/>
            <person name="Stueber K."/>
            <person name="Sukno S.A."/>
            <person name="Sweigard J.A."/>
            <person name="Takano Y."/>
            <person name="Takahara H."/>
            <person name="Trail F."/>
            <person name="van der Does H.C."/>
            <person name="Voll L.M."/>
            <person name="Will I."/>
            <person name="Young S."/>
            <person name="Zeng Q."/>
            <person name="Zhang J."/>
            <person name="Zhou S."/>
            <person name="Dickman M.B."/>
            <person name="Schulze-Lefert P."/>
            <person name="Ver Loren van Themaat E."/>
            <person name="Ma L.-J."/>
            <person name="Vaillancourt L.J."/>
        </authorList>
    </citation>
    <scope>NUCLEOTIDE SEQUENCE [LARGE SCALE GENOMIC DNA]</scope>
    <source>
        <strain evidence="2">IMI 349063</strain>
    </source>
</reference>